<keyword evidence="4" id="KW-1185">Reference proteome</keyword>
<keyword evidence="1" id="KW-0812">Transmembrane</keyword>
<dbReference type="eggNOG" id="COG1972">
    <property type="taxonomic scope" value="Bacteria"/>
</dbReference>
<feature type="transmembrane region" description="Helical" evidence="1">
    <location>
        <begin position="155"/>
        <end position="175"/>
    </location>
</feature>
<dbReference type="EMBL" id="ATMR01000102">
    <property type="protein sequence ID" value="EPR72637.1"/>
    <property type="molecule type" value="Genomic_DNA"/>
</dbReference>
<name>S7VTG4_9FLAO</name>
<organism evidence="3 4">
    <name type="scientific">Winogradskyella psychrotolerans RS-3</name>
    <dbReference type="NCBI Taxonomy" id="641526"/>
    <lineage>
        <taxon>Bacteria</taxon>
        <taxon>Pseudomonadati</taxon>
        <taxon>Bacteroidota</taxon>
        <taxon>Flavobacteriia</taxon>
        <taxon>Flavobacteriales</taxon>
        <taxon>Flavobacteriaceae</taxon>
        <taxon>Winogradskyella</taxon>
    </lineage>
</organism>
<gene>
    <name evidence="3" type="ORF">ADIWIN_2250</name>
</gene>
<evidence type="ECO:0000259" key="2">
    <source>
        <dbReference type="Pfam" id="PF01773"/>
    </source>
</evidence>
<reference evidence="3 4" key="1">
    <citation type="journal article" date="2013" name="Genome Announc.">
        <title>Draft Genome Sequence of Winogradskyella psychrotolerans RS-3T, Isolated from the Marine Transect of Kongsfjorden, Ny-Alesund, Svalbard, Arctic Ocean.</title>
        <authorList>
            <person name="Kumar Pinnaka A."/>
            <person name="Ara S."/>
            <person name="Singh A."/>
            <person name="Shivaji S."/>
        </authorList>
    </citation>
    <scope>NUCLEOTIDE SEQUENCE [LARGE SCALE GENOMIC DNA]</scope>
    <source>
        <strain evidence="3 4">RS-3</strain>
    </source>
</reference>
<dbReference type="PATRIC" id="fig|641526.4.peg.2232"/>
<sequence>MNQFFKAFLAIFIGLSSITAQELEKTWESTASESTYKTLEFKKGEFNFSSNSVNSIKGDYMYQNNLLVLYHNDSLNSIKRYKITELTDSTLVFSGKEMHFNLVAAEEEAIVTPVSTIDEIIPNQGFSFTSLWRGILGMVTLIFIAFLFSSNRKAINWKTVGVGLVFQLVIAIGVLKVDFVKTVF</sequence>
<evidence type="ECO:0000256" key="1">
    <source>
        <dbReference type="SAM" id="Phobius"/>
    </source>
</evidence>
<comment type="caution">
    <text evidence="3">The sequence shown here is derived from an EMBL/GenBank/DDBJ whole genome shotgun (WGS) entry which is preliminary data.</text>
</comment>
<keyword evidence="1" id="KW-0472">Membrane</keyword>
<dbReference type="InterPro" id="IPR002668">
    <property type="entry name" value="CNT_N_dom"/>
</dbReference>
<dbReference type="STRING" id="641526.ADIWIN_2250"/>
<feature type="transmembrane region" description="Helical" evidence="1">
    <location>
        <begin position="131"/>
        <end position="148"/>
    </location>
</feature>
<feature type="domain" description="Concentrative nucleoside transporter N-terminal" evidence="2">
    <location>
        <begin position="136"/>
        <end position="184"/>
    </location>
</feature>
<dbReference type="Pfam" id="PF01773">
    <property type="entry name" value="Nucleos_tra2_N"/>
    <property type="match status" value="1"/>
</dbReference>
<accession>S7VTG4</accession>
<protein>
    <submittedName>
        <fullName evidence="3">Nucleoside permease NupC</fullName>
    </submittedName>
</protein>
<keyword evidence="1" id="KW-1133">Transmembrane helix</keyword>
<dbReference type="AlphaFoldDB" id="S7VTG4"/>
<evidence type="ECO:0000313" key="3">
    <source>
        <dbReference type="EMBL" id="EPR72637.1"/>
    </source>
</evidence>
<evidence type="ECO:0000313" key="4">
    <source>
        <dbReference type="Proteomes" id="UP000014962"/>
    </source>
</evidence>
<proteinExistence type="predicted"/>
<dbReference type="Proteomes" id="UP000014962">
    <property type="component" value="Unassembled WGS sequence"/>
</dbReference>